<dbReference type="Proteomes" id="UP000610931">
    <property type="component" value="Unassembled WGS sequence"/>
</dbReference>
<dbReference type="AlphaFoldDB" id="A0A8J7IV21"/>
<dbReference type="RefSeq" id="WP_199113749.1">
    <property type="nucleotide sequence ID" value="NZ_JAELVQ010000003.1"/>
</dbReference>
<organism evidence="1 2">
    <name type="scientific">Snuella sedimenti</name>
    <dbReference type="NCBI Taxonomy" id="2798802"/>
    <lineage>
        <taxon>Bacteria</taxon>
        <taxon>Pseudomonadati</taxon>
        <taxon>Bacteroidota</taxon>
        <taxon>Flavobacteriia</taxon>
        <taxon>Flavobacteriales</taxon>
        <taxon>Flavobacteriaceae</taxon>
        <taxon>Snuella</taxon>
    </lineage>
</organism>
<gene>
    <name evidence="1" type="ORF">JF259_04335</name>
</gene>
<dbReference type="EMBL" id="JAELVQ010000003">
    <property type="protein sequence ID" value="MBJ6367315.1"/>
    <property type="molecule type" value="Genomic_DNA"/>
</dbReference>
<keyword evidence="2" id="KW-1185">Reference proteome</keyword>
<reference evidence="1" key="1">
    <citation type="submission" date="2020-12" db="EMBL/GenBank/DDBJ databases">
        <title>Snuella sp. nov., isolated from sediment in Incheon.</title>
        <authorList>
            <person name="Kim W."/>
        </authorList>
    </citation>
    <scope>NUCLEOTIDE SEQUENCE</scope>
    <source>
        <strain evidence="1">CAU 1569</strain>
    </source>
</reference>
<protein>
    <submittedName>
        <fullName evidence="1">Uncharacterized protein</fullName>
    </submittedName>
</protein>
<comment type="caution">
    <text evidence="1">The sequence shown here is derived from an EMBL/GenBank/DDBJ whole genome shotgun (WGS) entry which is preliminary data.</text>
</comment>
<accession>A0A8J7IV21</accession>
<sequence>MTKLLSRFKENIRFISLDTKFEGTYQEYYSRRLSRIVSDYIHVVLEENNTLPYPKLDEEIFELLSYGMSTYPEWRKKHFR</sequence>
<name>A0A8J7IV21_9FLAO</name>
<evidence type="ECO:0000313" key="1">
    <source>
        <dbReference type="EMBL" id="MBJ6367315.1"/>
    </source>
</evidence>
<proteinExistence type="predicted"/>
<evidence type="ECO:0000313" key="2">
    <source>
        <dbReference type="Proteomes" id="UP000610931"/>
    </source>
</evidence>